<keyword evidence="3" id="KW-0413">Isomerase</keyword>
<gene>
    <name evidence="3" type="ORF">F9B16_38680</name>
</gene>
<dbReference type="GO" id="GO:0016853">
    <property type="term" value="F:isomerase activity"/>
    <property type="evidence" value="ECO:0007669"/>
    <property type="project" value="UniProtKB-KW"/>
</dbReference>
<dbReference type="PANTHER" id="PTHR40758">
    <property type="entry name" value="CONSERVED PROTEIN"/>
    <property type="match status" value="1"/>
</dbReference>
<accession>A0A6L3VGQ3</accession>
<dbReference type="Pfam" id="PF07398">
    <property type="entry name" value="MDMPI_C"/>
    <property type="match status" value="1"/>
</dbReference>
<keyword evidence="4" id="KW-1185">Reference proteome</keyword>
<feature type="domain" description="MDMPI C-terminal" evidence="1">
    <location>
        <begin position="175"/>
        <end position="277"/>
    </location>
</feature>
<dbReference type="InterPro" id="IPR010872">
    <property type="entry name" value="MDMPI_C-term_domain"/>
</dbReference>
<dbReference type="InterPro" id="IPR024344">
    <property type="entry name" value="MDMPI_metal-binding"/>
</dbReference>
<name>A0A6L3VGQ3_9ACTN</name>
<dbReference type="Proteomes" id="UP000483004">
    <property type="component" value="Unassembled WGS sequence"/>
</dbReference>
<dbReference type="SUPFAM" id="SSF109854">
    <property type="entry name" value="DinB/YfiT-like putative metalloenzymes"/>
    <property type="match status" value="1"/>
</dbReference>
<evidence type="ECO:0000313" key="4">
    <source>
        <dbReference type="Proteomes" id="UP000483004"/>
    </source>
</evidence>
<protein>
    <submittedName>
        <fullName evidence="3">Maleylpyruvate isomerase family mycothiol-dependent enzyme</fullName>
    </submittedName>
</protein>
<dbReference type="InterPro" id="IPR034660">
    <property type="entry name" value="DinB/YfiT-like"/>
</dbReference>
<evidence type="ECO:0000259" key="1">
    <source>
        <dbReference type="Pfam" id="PF07398"/>
    </source>
</evidence>
<dbReference type="Pfam" id="PF11716">
    <property type="entry name" value="MDMPI_N"/>
    <property type="match status" value="1"/>
</dbReference>
<evidence type="ECO:0000259" key="2">
    <source>
        <dbReference type="Pfam" id="PF11716"/>
    </source>
</evidence>
<evidence type="ECO:0000313" key="3">
    <source>
        <dbReference type="EMBL" id="KAB2367618.1"/>
    </source>
</evidence>
<comment type="caution">
    <text evidence="3">The sequence shown here is derived from an EMBL/GenBank/DDBJ whole genome shotgun (WGS) entry which is preliminary data.</text>
</comment>
<reference evidence="3 4" key="1">
    <citation type="submission" date="2019-09" db="EMBL/GenBank/DDBJ databases">
        <title>Actinomadura physcomitrii sp. nov., a novel actinomycete isolated from moss [Physcomitrium sphaericum (Ludw) Fuernr].</title>
        <authorList>
            <person name="Liu C."/>
            <person name="Zhuang X."/>
        </authorList>
    </citation>
    <scope>NUCLEOTIDE SEQUENCE [LARGE SCALE GENOMIC DNA]</scope>
    <source>
        <strain evidence="3 4">CYP1-1B</strain>
    </source>
</reference>
<sequence>MPDLWADAGYVSEVNVRARSVHAGGAMTGRPWDHARHCDALEAEAAAFADAAAGADLEVDVPSCPGWSVAELVRHLGAMHRWAGGTVRVGAPRRLSLRELGVSFPVVPGDHLPWYKEGAGRLLEILRAADPDAPVWAWGVDQHARFWSRRMLFETAVHRADLEIACGRTPAVAPDAAADGTDELLENLERAAAFAPKVENLRGDGEVLAFDAADLGSRWLFRLLPDRFEWTRDDAPDGPGGADATVRGTASDVFLFLWGRRKLGDPALDFTGNDDLLVHWVENSAI</sequence>
<dbReference type="OrthoDB" id="3671213at2"/>
<proteinExistence type="predicted"/>
<dbReference type="GO" id="GO:0046872">
    <property type="term" value="F:metal ion binding"/>
    <property type="evidence" value="ECO:0007669"/>
    <property type="project" value="InterPro"/>
</dbReference>
<dbReference type="PANTHER" id="PTHR40758:SF1">
    <property type="entry name" value="CONSERVED PROTEIN"/>
    <property type="match status" value="1"/>
</dbReference>
<dbReference type="InterPro" id="IPR017517">
    <property type="entry name" value="Maleyloyr_isom"/>
</dbReference>
<dbReference type="AlphaFoldDB" id="A0A6L3VGQ3"/>
<organism evidence="3 4">
    <name type="scientific">Actinomadura montaniterrae</name>
    <dbReference type="NCBI Taxonomy" id="1803903"/>
    <lineage>
        <taxon>Bacteria</taxon>
        <taxon>Bacillati</taxon>
        <taxon>Actinomycetota</taxon>
        <taxon>Actinomycetes</taxon>
        <taxon>Streptosporangiales</taxon>
        <taxon>Thermomonosporaceae</taxon>
        <taxon>Actinomadura</taxon>
    </lineage>
</organism>
<dbReference type="EMBL" id="WBMR01000184">
    <property type="protein sequence ID" value="KAB2367618.1"/>
    <property type="molecule type" value="Genomic_DNA"/>
</dbReference>
<dbReference type="GO" id="GO:0005886">
    <property type="term" value="C:plasma membrane"/>
    <property type="evidence" value="ECO:0007669"/>
    <property type="project" value="TreeGrafter"/>
</dbReference>
<dbReference type="NCBIfam" id="TIGR03083">
    <property type="entry name" value="maleylpyruvate isomerase family mycothiol-dependent enzyme"/>
    <property type="match status" value="1"/>
</dbReference>
<keyword evidence="3" id="KW-0670">Pyruvate</keyword>
<feature type="domain" description="Mycothiol-dependent maleylpyruvate isomerase metal-binding" evidence="2">
    <location>
        <begin position="39"/>
        <end position="163"/>
    </location>
</feature>